<dbReference type="GO" id="GO:0030490">
    <property type="term" value="P:maturation of SSU-rRNA"/>
    <property type="evidence" value="ECO:0007669"/>
    <property type="project" value="UniProtKB-UniRule"/>
</dbReference>
<dbReference type="NCBIfam" id="TIGR00082">
    <property type="entry name" value="rbfA"/>
    <property type="match status" value="1"/>
</dbReference>
<evidence type="ECO:0000313" key="6">
    <source>
        <dbReference type="Proteomes" id="UP000198823"/>
    </source>
</evidence>
<sequence>MTMRANRVAEQMKKELGDIIGRKLKDPRIGFVTVTDVEVTGDLQQATVFISVLGDDRQKEDTLKGLTKAKGFIRSEIGSRIRLRKTPELLFEFDESVDYGNRIESLLREVNESKPED</sequence>
<comment type="similarity">
    <text evidence="3">Belongs to the RbfA family.</text>
</comment>
<dbReference type="InterPro" id="IPR020053">
    <property type="entry name" value="Ribosome-bd_factorA_CS"/>
</dbReference>
<dbReference type="PANTHER" id="PTHR33515:SF1">
    <property type="entry name" value="RIBOSOME-BINDING FACTOR A, CHLOROPLASTIC-RELATED"/>
    <property type="match status" value="1"/>
</dbReference>
<comment type="function">
    <text evidence="3">One of several proteins that assist in the late maturation steps of the functional core of the 30S ribosomal subunit. Associates with free 30S ribosomal subunits (but not with 30S subunits that are part of 70S ribosomes or polysomes). Required for efficient processing of 16S rRNA. May interact with the 5'-terminal helix region of 16S rRNA.</text>
</comment>
<gene>
    <name evidence="3 4" type="primary">rbfA</name>
    <name evidence="4" type="ORF">EJA12_14190</name>
    <name evidence="5" type="ORF">SAMN04488126_104185</name>
</gene>
<dbReference type="PANTHER" id="PTHR33515">
    <property type="entry name" value="RIBOSOME-BINDING FACTOR A, CHLOROPLASTIC-RELATED"/>
    <property type="match status" value="1"/>
</dbReference>
<evidence type="ECO:0000313" key="7">
    <source>
        <dbReference type="Proteomes" id="UP000272481"/>
    </source>
</evidence>
<reference evidence="5 6" key="1">
    <citation type="submission" date="2016-10" db="EMBL/GenBank/DDBJ databases">
        <authorList>
            <person name="de Groot N.N."/>
        </authorList>
    </citation>
    <scope>NUCLEOTIDE SEQUENCE [LARGE SCALE GENOMIC DNA]</scope>
    <source>
        <strain evidence="5 6">CGMCC 1.6762</strain>
    </source>
</reference>
<evidence type="ECO:0000313" key="5">
    <source>
        <dbReference type="EMBL" id="SDE18825.1"/>
    </source>
</evidence>
<dbReference type="STRING" id="426756.SAMN04488126_104185"/>
<comment type="subcellular location">
    <subcellularLocation>
        <location evidence="3">Cytoplasm</location>
    </subcellularLocation>
</comment>
<reference evidence="4 7" key="2">
    <citation type="submission" date="2018-12" db="EMBL/GenBank/DDBJ databases">
        <title>Comparitive functional genomics of dry heat resistant strains isolated from the viking spacecraft.</title>
        <authorList>
            <person name="Seuylemezian A."/>
            <person name="Vaishampayan P."/>
        </authorList>
    </citation>
    <scope>NUCLEOTIDE SEQUENCE [LARGE SCALE GENOMIC DNA]</scope>
    <source>
        <strain evidence="4 7">M6-11</strain>
    </source>
</reference>
<dbReference type="Proteomes" id="UP000272481">
    <property type="component" value="Unassembled WGS sequence"/>
</dbReference>
<comment type="subunit">
    <text evidence="3">Monomer. Binds 30S ribosomal subunits, but not 50S ribosomal subunits or 70S ribosomes.</text>
</comment>
<keyword evidence="1 3" id="KW-0963">Cytoplasm</keyword>
<proteinExistence type="inferred from homology"/>
<organism evidence="5 6">
    <name type="scientific">Bhargavaea beijingensis</name>
    <dbReference type="NCBI Taxonomy" id="426756"/>
    <lineage>
        <taxon>Bacteria</taxon>
        <taxon>Bacillati</taxon>
        <taxon>Bacillota</taxon>
        <taxon>Bacilli</taxon>
        <taxon>Bacillales</taxon>
        <taxon>Caryophanaceae</taxon>
        <taxon>Bhargavaea</taxon>
    </lineage>
</organism>
<dbReference type="InterPro" id="IPR023799">
    <property type="entry name" value="RbfA_dom_sf"/>
</dbReference>
<accession>A0A1G7AXU8</accession>
<evidence type="ECO:0000256" key="3">
    <source>
        <dbReference type="HAMAP-Rule" id="MF_00003"/>
    </source>
</evidence>
<keyword evidence="7" id="KW-1185">Reference proteome</keyword>
<name>A0A1G7AXU8_9BACL</name>
<dbReference type="EMBL" id="FNAR01000004">
    <property type="protein sequence ID" value="SDE18825.1"/>
    <property type="molecule type" value="Genomic_DNA"/>
</dbReference>
<dbReference type="FunFam" id="3.30.300.20:FF:000009">
    <property type="entry name" value="Ribosome-binding factor A"/>
    <property type="match status" value="1"/>
</dbReference>
<dbReference type="SUPFAM" id="SSF89919">
    <property type="entry name" value="Ribosome-binding factor A, RbfA"/>
    <property type="match status" value="1"/>
</dbReference>
<dbReference type="EMBL" id="RWGW01000028">
    <property type="protein sequence ID" value="RSK24428.1"/>
    <property type="molecule type" value="Genomic_DNA"/>
</dbReference>
<dbReference type="HAMAP" id="MF_00003">
    <property type="entry name" value="RbfA"/>
    <property type="match status" value="1"/>
</dbReference>
<dbReference type="GO" id="GO:0043024">
    <property type="term" value="F:ribosomal small subunit binding"/>
    <property type="evidence" value="ECO:0007669"/>
    <property type="project" value="TreeGrafter"/>
</dbReference>
<dbReference type="Proteomes" id="UP000198823">
    <property type="component" value="Unassembled WGS sequence"/>
</dbReference>
<dbReference type="RefSeq" id="WP_092095397.1">
    <property type="nucleotide sequence ID" value="NZ_FNAR01000004.1"/>
</dbReference>
<evidence type="ECO:0000313" key="4">
    <source>
        <dbReference type="EMBL" id="RSK24428.1"/>
    </source>
</evidence>
<dbReference type="GO" id="GO:0005829">
    <property type="term" value="C:cytosol"/>
    <property type="evidence" value="ECO:0007669"/>
    <property type="project" value="TreeGrafter"/>
</dbReference>
<dbReference type="InterPro" id="IPR015946">
    <property type="entry name" value="KH_dom-like_a/b"/>
</dbReference>
<dbReference type="PROSITE" id="PS01319">
    <property type="entry name" value="RBFA"/>
    <property type="match status" value="1"/>
</dbReference>
<evidence type="ECO:0000256" key="1">
    <source>
        <dbReference type="ARBA" id="ARBA00022490"/>
    </source>
</evidence>
<keyword evidence="2 3" id="KW-0690">Ribosome biogenesis</keyword>
<dbReference type="OrthoDB" id="307788at2"/>
<evidence type="ECO:0000256" key="2">
    <source>
        <dbReference type="ARBA" id="ARBA00022517"/>
    </source>
</evidence>
<dbReference type="InterPro" id="IPR000238">
    <property type="entry name" value="RbfA"/>
</dbReference>
<dbReference type="Gene3D" id="3.30.300.20">
    <property type="match status" value="1"/>
</dbReference>
<dbReference type="AlphaFoldDB" id="A0A1G7AXU8"/>
<protein>
    <recommendedName>
        <fullName evidence="3">Ribosome-binding factor A</fullName>
    </recommendedName>
</protein>
<dbReference type="Pfam" id="PF02033">
    <property type="entry name" value="RBFA"/>
    <property type="match status" value="1"/>
</dbReference>